<dbReference type="SUPFAM" id="SSF55469">
    <property type="entry name" value="FMN-dependent nitroreductase-like"/>
    <property type="match status" value="1"/>
</dbReference>
<dbReference type="Gene3D" id="3.40.109.10">
    <property type="entry name" value="NADH Oxidase"/>
    <property type="match status" value="1"/>
</dbReference>
<dbReference type="InterPro" id="IPR000415">
    <property type="entry name" value="Nitroreductase-like"/>
</dbReference>
<dbReference type="InterPro" id="IPR029479">
    <property type="entry name" value="Nitroreductase"/>
</dbReference>
<evidence type="ECO:0000259" key="1">
    <source>
        <dbReference type="Pfam" id="PF00881"/>
    </source>
</evidence>
<dbReference type="Proteomes" id="UP000646749">
    <property type="component" value="Unassembled WGS sequence"/>
</dbReference>
<sequence length="377" mass="41077">MEFVTKSTLTISWYDGRATALDAMTGQVCEVSRDTLLILDRCAGGATVRQLTEDLRADGYDVDPAEVHATLTELQAAGLVRSAAAGDEDPDAHGAWRRWGPEAMLFHFGTKDVPFVASVEEAERVYADVSAHAQPPLFKRYPKAPTVVLPRPRPVDSRRFVDVLLGRRTVREFDERAVEVEQLSAVLFYSFAPQSFVDIDGLGALPLRPYANGGARSELEVYVNVRGVAGLDDGLYHYEPVAHCLEFLGERLDQAQLTHLSHQQVMCAHAPVTLFVTAVVGRLAHKYHNARALRVMYLDAGHLGQTFALVATAHGLGPYQTAAFRDSDVERALGVDGTDETVLYLLGFGVPAAAPENPLRPAGLGAAALTRLYDDQP</sequence>
<dbReference type="NCBIfam" id="TIGR03605">
    <property type="entry name" value="antibiot_sagB"/>
    <property type="match status" value="1"/>
</dbReference>
<dbReference type="PANTHER" id="PTHR43745:SF2">
    <property type="entry name" value="NITROREDUCTASE MJ1384-RELATED"/>
    <property type="match status" value="1"/>
</dbReference>
<gene>
    <name evidence="2" type="ORF">Pen02_54530</name>
</gene>
<evidence type="ECO:0000313" key="3">
    <source>
        <dbReference type="Proteomes" id="UP000646749"/>
    </source>
</evidence>
<dbReference type="Pfam" id="PF00881">
    <property type="entry name" value="Nitroreductase"/>
    <property type="match status" value="1"/>
</dbReference>
<dbReference type="RefSeq" id="WP_203868931.1">
    <property type="nucleotide sequence ID" value="NZ_BONW01000028.1"/>
</dbReference>
<dbReference type="InterPro" id="IPR020051">
    <property type="entry name" value="SagB-type_dehydrogenase"/>
</dbReference>
<organism evidence="2 3">
    <name type="scientific">Plantactinospora endophytica</name>
    <dbReference type="NCBI Taxonomy" id="673535"/>
    <lineage>
        <taxon>Bacteria</taxon>
        <taxon>Bacillati</taxon>
        <taxon>Actinomycetota</taxon>
        <taxon>Actinomycetes</taxon>
        <taxon>Micromonosporales</taxon>
        <taxon>Micromonosporaceae</taxon>
        <taxon>Plantactinospora</taxon>
    </lineage>
</organism>
<dbReference type="InterPro" id="IPR052544">
    <property type="entry name" value="Bacteriocin_Proc_Enz"/>
</dbReference>
<feature type="domain" description="Nitroreductase" evidence="1">
    <location>
        <begin position="165"/>
        <end position="349"/>
    </location>
</feature>
<protein>
    <submittedName>
        <fullName evidence="2">Dehydrogenase</fullName>
    </submittedName>
</protein>
<accession>A0ABQ4E735</accession>
<name>A0ABQ4E735_9ACTN</name>
<comment type="caution">
    <text evidence="2">The sequence shown here is derived from an EMBL/GenBank/DDBJ whole genome shotgun (WGS) entry which is preliminary data.</text>
</comment>
<dbReference type="PANTHER" id="PTHR43745">
    <property type="entry name" value="NITROREDUCTASE MJ1384-RELATED"/>
    <property type="match status" value="1"/>
</dbReference>
<reference evidence="2 3" key="1">
    <citation type="submission" date="2021-01" db="EMBL/GenBank/DDBJ databases">
        <title>Whole genome shotgun sequence of Plantactinospora endophytica NBRC 110450.</title>
        <authorList>
            <person name="Komaki H."/>
            <person name="Tamura T."/>
        </authorList>
    </citation>
    <scope>NUCLEOTIDE SEQUENCE [LARGE SCALE GENOMIC DNA]</scope>
    <source>
        <strain evidence="2 3">NBRC 110450</strain>
    </source>
</reference>
<keyword evidence="3" id="KW-1185">Reference proteome</keyword>
<dbReference type="EMBL" id="BONW01000028">
    <property type="protein sequence ID" value="GIG90517.1"/>
    <property type="molecule type" value="Genomic_DNA"/>
</dbReference>
<evidence type="ECO:0000313" key="2">
    <source>
        <dbReference type="EMBL" id="GIG90517.1"/>
    </source>
</evidence>
<dbReference type="CDD" id="cd02142">
    <property type="entry name" value="McbC_SagB-like_oxidoreductase"/>
    <property type="match status" value="1"/>
</dbReference>
<proteinExistence type="predicted"/>